<name>A0A644YW60_9ZZZZ</name>
<proteinExistence type="predicted"/>
<protein>
    <submittedName>
        <fullName evidence="1">Uncharacterized protein</fullName>
    </submittedName>
</protein>
<gene>
    <name evidence="1" type="ORF">SDC9_79352</name>
</gene>
<organism evidence="1">
    <name type="scientific">bioreactor metagenome</name>
    <dbReference type="NCBI Taxonomy" id="1076179"/>
    <lineage>
        <taxon>unclassified sequences</taxon>
        <taxon>metagenomes</taxon>
        <taxon>ecological metagenomes</taxon>
    </lineage>
</organism>
<reference evidence="1" key="1">
    <citation type="submission" date="2019-08" db="EMBL/GenBank/DDBJ databases">
        <authorList>
            <person name="Kucharzyk K."/>
            <person name="Murdoch R.W."/>
            <person name="Higgins S."/>
            <person name="Loffler F."/>
        </authorList>
    </citation>
    <scope>NUCLEOTIDE SEQUENCE</scope>
</reference>
<dbReference type="EMBL" id="VSSQ01006464">
    <property type="protein sequence ID" value="MPM32786.1"/>
    <property type="molecule type" value="Genomic_DNA"/>
</dbReference>
<accession>A0A644YW60</accession>
<comment type="caution">
    <text evidence="1">The sequence shown here is derived from an EMBL/GenBank/DDBJ whole genome shotgun (WGS) entry which is preliminary data.</text>
</comment>
<evidence type="ECO:0000313" key="1">
    <source>
        <dbReference type="EMBL" id="MPM32786.1"/>
    </source>
</evidence>
<dbReference type="AlphaFoldDB" id="A0A644YW60"/>
<sequence>MRRLASLSDMRHMAVFWTVQSNPVLPAGLLDARNLTLVSQFPEADTADAVLAQIRMRSSADFAAVVGAGGKLGLPLLLELN</sequence>